<dbReference type="EMBL" id="AMYD01001774">
    <property type="protein sequence ID" value="EQB51639.1"/>
    <property type="molecule type" value="Genomic_DNA"/>
</dbReference>
<dbReference type="HOGENOM" id="CLU_574920_0_0_1"/>
<gene>
    <name evidence="2" type="ORF">CGLO_08798</name>
</gene>
<dbReference type="AlphaFoldDB" id="T0KHL5"/>
<evidence type="ECO:0000256" key="1">
    <source>
        <dbReference type="SAM" id="MobiDB-lite"/>
    </source>
</evidence>
<sequence>MDKISVLSDEFLGKEPIGRSSRRELFRRGSKWFWKRSRKSPGWLAENLNLKLNHHLNKKNIRKLDHKKLLVFMGSTRRAVSGSVFGVTASSGLTAACPPFAVSIGVNLWQLGISSTNCHRVRREIKSRRLNDESFRKEEEEYKAKKRHHPLVDVALGVTLKAACMTATLGIIGFDNIGDAFVAKFADKITDAASAAASAVHALPVYSHMPLHVHVPEHTNVSIPDPMSMFQDANGSDILCPNMNEMDLSSADQPEVPATAYLGHNHDNDFTSPATNNSFAAESSVSGAEKLEVGHLTTEVPGSMAEQSEIEAPTSSAEQLKIDHPHLHGADNARSNALCLGQQIGEKISQHVVDDSVKIGMEAKWDDLKDLHDNWNLSIAKILGLVVLIALVNEIFQPIPHASSIVAEKAIDAWNGGQLSRMAGKAIDAWNDGQLSYVTARLAHIAGRL</sequence>
<dbReference type="OrthoDB" id="4844739at2759"/>
<name>T0KHL5_COLGC</name>
<feature type="compositionally biased region" description="Polar residues" evidence="1">
    <location>
        <begin position="270"/>
        <end position="283"/>
    </location>
</feature>
<proteinExistence type="predicted"/>
<evidence type="ECO:0000313" key="2">
    <source>
        <dbReference type="EMBL" id="EQB51639.1"/>
    </source>
</evidence>
<protein>
    <submittedName>
        <fullName evidence="2">Uncharacterized protein</fullName>
    </submittedName>
</protein>
<comment type="caution">
    <text evidence="2">The sequence shown here is derived from an EMBL/GenBank/DDBJ whole genome shotgun (WGS) entry which is preliminary data.</text>
</comment>
<feature type="region of interest" description="Disordered" evidence="1">
    <location>
        <begin position="258"/>
        <end position="283"/>
    </location>
</feature>
<accession>T0KHL5</accession>
<reference evidence="3" key="1">
    <citation type="journal article" date="2013" name="Mol. Plant Microbe Interact.">
        <title>Global aspects of pacC regulation of pathogenicity genes in Colletotrichum gloeosporioides as revealed by transcriptome analysis.</title>
        <authorList>
            <person name="Alkan N."/>
            <person name="Meng X."/>
            <person name="Friedlander G."/>
            <person name="Reuveni E."/>
            <person name="Sukno S."/>
            <person name="Sherman A."/>
            <person name="Thon M."/>
            <person name="Fluhr R."/>
            <person name="Prusky D."/>
        </authorList>
    </citation>
    <scope>NUCLEOTIDE SEQUENCE [LARGE SCALE GENOMIC DNA]</scope>
    <source>
        <strain evidence="3">Cg-14</strain>
    </source>
</reference>
<organism evidence="2 3">
    <name type="scientific">Colletotrichum gloeosporioides (strain Cg-14)</name>
    <name type="common">Anthracnose fungus</name>
    <name type="synonym">Glomerella cingulata</name>
    <dbReference type="NCBI Taxonomy" id="1237896"/>
    <lineage>
        <taxon>Eukaryota</taxon>
        <taxon>Fungi</taxon>
        <taxon>Dikarya</taxon>
        <taxon>Ascomycota</taxon>
        <taxon>Pezizomycotina</taxon>
        <taxon>Sordariomycetes</taxon>
        <taxon>Hypocreomycetidae</taxon>
        <taxon>Glomerellales</taxon>
        <taxon>Glomerellaceae</taxon>
        <taxon>Colletotrichum</taxon>
        <taxon>Colletotrichum gloeosporioides species complex</taxon>
    </lineage>
</organism>
<dbReference type="Proteomes" id="UP000015530">
    <property type="component" value="Unassembled WGS sequence"/>
</dbReference>
<evidence type="ECO:0000313" key="3">
    <source>
        <dbReference type="Proteomes" id="UP000015530"/>
    </source>
</evidence>